<gene>
    <name evidence="1" type="ORF">ACX27_12500</name>
</gene>
<dbReference type="InterPro" id="IPR045944">
    <property type="entry name" value="DUF6364"/>
</dbReference>
<sequence>MTSKITLDIDEALLQKAERWAQQQKLSLADVITNFLRQLPDNDVTPQQEHPLAKFAGILSDTEARELQQVIAAEFEQIDTNEW</sequence>
<dbReference type="Pfam" id="PF19891">
    <property type="entry name" value="DUF6364"/>
    <property type="match status" value="1"/>
</dbReference>
<reference evidence="2" key="1">
    <citation type="submission" date="2015-07" db="EMBL/GenBank/DDBJ databases">
        <title>Genome Of Nitrogen-Fixing Cyanobacterium Nostoc piscinale CENA21 From Solimoes/Amazon River Floodplain Sediments And Comparative Genomics To Uncover Biosynthetic Natural Products Potential.</title>
        <authorList>
            <person name="Leao T.F."/>
            <person name="Leao P.N."/>
            <person name="Guimaraes P.I."/>
            <person name="de Melo A.G.C."/>
            <person name="Ramos R.T.J."/>
            <person name="Silva A."/>
            <person name="Fiore M.F."/>
            <person name="Schneider M.P.C."/>
        </authorList>
    </citation>
    <scope>NUCLEOTIDE SEQUENCE [LARGE SCALE GENOMIC DNA]</scope>
    <source>
        <strain evidence="2">CENA21</strain>
    </source>
</reference>
<dbReference type="Proteomes" id="UP000062645">
    <property type="component" value="Chromosome"/>
</dbReference>
<proteinExistence type="predicted"/>
<dbReference type="AlphaFoldDB" id="A0A0M3V587"/>
<organism evidence="1 2">
    <name type="scientific">Nostoc piscinale CENA21</name>
    <dbReference type="NCBI Taxonomy" id="224013"/>
    <lineage>
        <taxon>Bacteria</taxon>
        <taxon>Bacillati</taxon>
        <taxon>Cyanobacteriota</taxon>
        <taxon>Cyanophyceae</taxon>
        <taxon>Nostocales</taxon>
        <taxon>Nostocaceae</taxon>
        <taxon>Nostoc</taxon>
    </lineage>
</organism>
<evidence type="ECO:0000313" key="1">
    <source>
        <dbReference type="EMBL" id="ALF53473.1"/>
    </source>
</evidence>
<protein>
    <submittedName>
        <fullName evidence="1">Uncharacterized protein</fullName>
    </submittedName>
</protein>
<dbReference type="KEGG" id="npz:ACX27_12500"/>
<reference evidence="1 2" key="2">
    <citation type="journal article" date="2016" name="Genome Announc.">
        <title>Draft Genome Sequence of the N2-Fixing Cyanobacterium Nostoc piscinale CENA21, Isolated from the Brazilian Amazon Floodplain.</title>
        <authorList>
            <person name="Leao T."/>
            <person name="Guimaraes P.I."/>
            <person name="de Melo A.G."/>
            <person name="Ramos R.T."/>
            <person name="Leao P.N."/>
            <person name="Silva A."/>
            <person name="Fiore M.F."/>
            <person name="Schneider M.P."/>
        </authorList>
    </citation>
    <scope>NUCLEOTIDE SEQUENCE [LARGE SCALE GENOMIC DNA]</scope>
    <source>
        <strain evidence="1 2">CENA21</strain>
    </source>
</reference>
<dbReference type="PATRIC" id="fig|224013.5.peg.3028"/>
<evidence type="ECO:0000313" key="2">
    <source>
        <dbReference type="Proteomes" id="UP000062645"/>
    </source>
</evidence>
<dbReference type="OrthoDB" id="9815166at2"/>
<dbReference type="EMBL" id="CP012036">
    <property type="protein sequence ID" value="ALF53473.1"/>
    <property type="molecule type" value="Genomic_DNA"/>
</dbReference>
<name>A0A0M3V587_9NOSO</name>
<dbReference type="STRING" id="224013.ACX27_12500"/>
<accession>A0A0M3V587</accession>
<dbReference type="RefSeq" id="WP_062292729.1">
    <property type="nucleotide sequence ID" value="NZ_CP012036.1"/>
</dbReference>
<keyword evidence="2" id="KW-1185">Reference proteome</keyword>